<dbReference type="Proteomes" id="UP000275076">
    <property type="component" value="Unassembled WGS sequence"/>
</dbReference>
<dbReference type="InterPro" id="IPR044144">
    <property type="entry name" value="SAF_UxaA/GarD"/>
</dbReference>
<organism evidence="3 4">
    <name type="scientific">Salibacterium salarium</name>
    <dbReference type="NCBI Taxonomy" id="284579"/>
    <lineage>
        <taxon>Bacteria</taxon>
        <taxon>Bacillati</taxon>
        <taxon>Bacillota</taxon>
        <taxon>Bacilli</taxon>
        <taxon>Bacillales</taxon>
        <taxon>Bacillaceae</taxon>
    </lineage>
</organism>
<dbReference type="OrthoDB" id="9804574at2"/>
<dbReference type="CDD" id="cd11613">
    <property type="entry name" value="SAF_AH_GD"/>
    <property type="match status" value="1"/>
</dbReference>
<dbReference type="InterPro" id="IPR013974">
    <property type="entry name" value="SAF"/>
</dbReference>
<name>A0A428N6R2_9BACI</name>
<dbReference type="InterPro" id="IPR052172">
    <property type="entry name" value="UxaA_altronate/galactarate_dh"/>
</dbReference>
<dbReference type="Gene3D" id="2.30.130.110">
    <property type="match status" value="1"/>
</dbReference>
<dbReference type="PANTHER" id="PTHR30536:SF5">
    <property type="entry name" value="ALTRONATE DEHYDRATASE"/>
    <property type="match status" value="1"/>
</dbReference>
<dbReference type="Pfam" id="PF08666">
    <property type="entry name" value="SAF"/>
    <property type="match status" value="1"/>
</dbReference>
<evidence type="ECO:0000313" key="4">
    <source>
        <dbReference type="Proteomes" id="UP000275076"/>
    </source>
</evidence>
<dbReference type="GO" id="GO:0016829">
    <property type="term" value="F:lyase activity"/>
    <property type="evidence" value="ECO:0007669"/>
    <property type="project" value="UniProtKB-KW"/>
</dbReference>
<dbReference type="PANTHER" id="PTHR30536">
    <property type="entry name" value="ALTRONATE/GALACTARATE DEHYDRATASE"/>
    <property type="match status" value="1"/>
</dbReference>
<keyword evidence="4" id="KW-1185">Reference proteome</keyword>
<dbReference type="RefSeq" id="WP_125555240.1">
    <property type="nucleotide sequence ID" value="NZ_RBVX01000005.1"/>
</dbReference>
<feature type="domain" description="SAF" evidence="2">
    <location>
        <begin position="15"/>
        <end position="90"/>
    </location>
</feature>
<comment type="caution">
    <text evidence="3">The sequence shown here is derived from an EMBL/GenBank/DDBJ whole genome shotgun (WGS) entry which is preliminary data.</text>
</comment>
<dbReference type="SMART" id="SM00858">
    <property type="entry name" value="SAF"/>
    <property type="match status" value="1"/>
</dbReference>
<protein>
    <submittedName>
        <fullName evidence="3">D-galactarate dehydratase</fullName>
    </submittedName>
</protein>
<keyword evidence="1" id="KW-0456">Lyase</keyword>
<gene>
    <name evidence="3" type="ORF">D7Z54_07600</name>
</gene>
<evidence type="ECO:0000313" key="3">
    <source>
        <dbReference type="EMBL" id="RSL33972.1"/>
    </source>
</evidence>
<sequence>MRKERFQTMMMKPEDSVAVALAAIEKGTTLTVACQQERFEITLKHAISFGHKFAVKAMKQGDDVIKYGEVIGSTLRPVEIGEHVHVHNVEGKRGRGDKIVES</sequence>
<evidence type="ECO:0000259" key="2">
    <source>
        <dbReference type="SMART" id="SM00858"/>
    </source>
</evidence>
<evidence type="ECO:0000256" key="1">
    <source>
        <dbReference type="ARBA" id="ARBA00023239"/>
    </source>
</evidence>
<dbReference type="GO" id="GO:0019698">
    <property type="term" value="P:D-galacturonate catabolic process"/>
    <property type="evidence" value="ECO:0007669"/>
    <property type="project" value="TreeGrafter"/>
</dbReference>
<accession>A0A428N6R2</accession>
<dbReference type="AlphaFoldDB" id="A0A428N6R2"/>
<dbReference type="EMBL" id="RBVX01000005">
    <property type="protein sequence ID" value="RSL33972.1"/>
    <property type="molecule type" value="Genomic_DNA"/>
</dbReference>
<reference evidence="3 4" key="1">
    <citation type="submission" date="2018-10" db="EMBL/GenBank/DDBJ databases">
        <title>Draft genome sequence of Bacillus salarius IM0101, isolated from a hypersaline soil in Inner Mongolia, China.</title>
        <authorList>
            <person name="Yamprayoonswat W."/>
            <person name="Boonvisut S."/>
            <person name="Jumpathong W."/>
            <person name="Sittihan S."/>
            <person name="Ruangsuj P."/>
            <person name="Wanthongcharoen S."/>
            <person name="Thongpramul N."/>
            <person name="Pimmason S."/>
            <person name="Yu B."/>
            <person name="Yasawong M."/>
        </authorList>
    </citation>
    <scope>NUCLEOTIDE SEQUENCE [LARGE SCALE GENOMIC DNA]</scope>
    <source>
        <strain evidence="3 4">IM0101</strain>
    </source>
</reference>
<proteinExistence type="predicted"/>